<proteinExistence type="predicted"/>
<comment type="caution">
    <text evidence="1">The sequence shown here is derived from an EMBL/GenBank/DDBJ whole genome shotgun (WGS) entry which is preliminary data.</text>
</comment>
<reference evidence="1 2" key="1">
    <citation type="submission" date="2021-03" db="EMBL/GenBank/DDBJ databases">
        <title>Fibrella sp. HMF5036 genome sequencing and assembly.</title>
        <authorList>
            <person name="Kang H."/>
            <person name="Kim H."/>
            <person name="Bae S."/>
            <person name="Joh K."/>
        </authorList>
    </citation>
    <scope>NUCLEOTIDE SEQUENCE [LARGE SCALE GENOMIC DNA]</scope>
    <source>
        <strain evidence="1 2">HMF5036</strain>
    </source>
</reference>
<dbReference type="Proteomes" id="UP000664795">
    <property type="component" value="Unassembled WGS sequence"/>
</dbReference>
<protein>
    <submittedName>
        <fullName evidence="1">Uncharacterized protein</fullName>
    </submittedName>
</protein>
<sequence>MQTQTIDQIKATYPDEWVLLGDPTLSGAQVAGGIVIYHSKDKREIAYSSPNWRDHFQSAITIFTGEQPKNRKFWLLKQKAVLNH</sequence>
<name>A0A939K1T4_9BACT</name>
<accession>A0A939K1T4</accession>
<dbReference type="AlphaFoldDB" id="A0A939K1T4"/>
<evidence type="ECO:0000313" key="2">
    <source>
        <dbReference type="Proteomes" id="UP000664795"/>
    </source>
</evidence>
<organism evidence="1 2">
    <name type="scientific">Fibrella aquatilis</name>
    <dbReference type="NCBI Taxonomy" id="2817059"/>
    <lineage>
        <taxon>Bacteria</taxon>
        <taxon>Pseudomonadati</taxon>
        <taxon>Bacteroidota</taxon>
        <taxon>Cytophagia</taxon>
        <taxon>Cytophagales</taxon>
        <taxon>Spirosomataceae</taxon>
        <taxon>Fibrella</taxon>
    </lineage>
</organism>
<keyword evidence="2" id="KW-1185">Reference proteome</keyword>
<gene>
    <name evidence="1" type="ORF">J2I48_16390</name>
</gene>
<dbReference type="EMBL" id="JAFMYU010000013">
    <property type="protein sequence ID" value="MBO0932590.1"/>
    <property type="molecule type" value="Genomic_DNA"/>
</dbReference>
<evidence type="ECO:0000313" key="1">
    <source>
        <dbReference type="EMBL" id="MBO0932590.1"/>
    </source>
</evidence>
<dbReference type="RefSeq" id="WP_207336555.1">
    <property type="nucleotide sequence ID" value="NZ_JAFMYU010000013.1"/>
</dbReference>